<dbReference type="Proteomes" id="UP001239111">
    <property type="component" value="Chromosome 2"/>
</dbReference>
<organism evidence="1 2">
    <name type="scientific">Eretmocerus hayati</name>
    <dbReference type="NCBI Taxonomy" id="131215"/>
    <lineage>
        <taxon>Eukaryota</taxon>
        <taxon>Metazoa</taxon>
        <taxon>Ecdysozoa</taxon>
        <taxon>Arthropoda</taxon>
        <taxon>Hexapoda</taxon>
        <taxon>Insecta</taxon>
        <taxon>Pterygota</taxon>
        <taxon>Neoptera</taxon>
        <taxon>Endopterygota</taxon>
        <taxon>Hymenoptera</taxon>
        <taxon>Apocrita</taxon>
        <taxon>Proctotrupomorpha</taxon>
        <taxon>Chalcidoidea</taxon>
        <taxon>Aphelinidae</taxon>
        <taxon>Aphelininae</taxon>
        <taxon>Eretmocerus</taxon>
    </lineage>
</organism>
<name>A0ACC2P4A5_9HYME</name>
<accession>A0ACC2P4A5</accession>
<proteinExistence type="predicted"/>
<sequence length="128" mass="13754">MNCLEMAHKNARCWVASLGMGVQERTLNRLLDVIGEHSKVGARCELRQLKERQWQLLHASGTGPMQAGCWLWSSGGWLLTSPGRCRCSDSGRPGAVLGVTNCGELCAAGAADLGPTAQVGRCCVRQDE</sequence>
<keyword evidence="2" id="KW-1185">Reference proteome</keyword>
<gene>
    <name evidence="1" type="ORF">QAD02_014002</name>
</gene>
<evidence type="ECO:0000313" key="1">
    <source>
        <dbReference type="EMBL" id="KAJ8678215.1"/>
    </source>
</evidence>
<dbReference type="EMBL" id="CM056742">
    <property type="protein sequence ID" value="KAJ8678215.1"/>
    <property type="molecule type" value="Genomic_DNA"/>
</dbReference>
<comment type="caution">
    <text evidence="1">The sequence shown here is derived from an EMBL/GenBank/DDBJ whole genome shotgun (WGS) entry which is preliminary data.</text>
</comment>
<evidence type="ECO:0000313" key="2">
    <source>
        <dbReference type="Proteomes" id="UP001239111"/>
    </source>
</evidence>
<protein>
    <submittedName>
        <fullName evidence="1">Uncharacterized protein</fullName>
    </submittedName>
</protein>
<reference evidence="1" key="1">
    <citation type="submission" date="2023-04" db="EMBL/GenBank/DDBJ databases">
        <title>A chromosome-level genome assembly of the parasitoid wasp Eretmocerus hayati.</title>
        <authorList>
            <person name="Zhong Y."/>
            <person name="Liu S."/>
            <person name="Liu Y."/>
        </authorList>
    </citation>
    <scope>NUCLEOTIDE SEQUENCE</scope>
    <source>
        <strain evidence="1">ZJU_SS_LIU_2023</strain>
    </source>
</reference>